<feature type="domain" description="BRO1" evidence="3">
    <location>
        <begin position="3"/>
        <end position="393"/>
    </location>
</feature>
<dbReference type="GO" id="GO:0000281">
    <property type="term" value="P:mitotic cytokinesis"/>
    <property type="evidence" value="ECO:0007669"/>
    <property type="project" value="TreeGrafter"/>
</dbReference>
<dbReference type="InterPro" id="IPR025304">
    <property type="entry name" value="ALIX_V_dom"/>
</dbReference>
<dbReference type="PANTHER" id="PTHR23030">
    <property type="entry name" value="PCD6 INTERACTING PROTEIN-RELATED"/>
    <property type="match status" value="1"/>
</dbReference>
<dbReference type="PANTHER" id="PTHR23030:SF39">
    <property type="entry name" value="PROGRAMMED CELL DEATH 6-INTERACTING PROTEIN"/>
    <property type="match status" value="1"/>
</dbReference>
<name>A0A131XRF2_IXORI</name>
<dbReference type="InterPro" id="IPR038499">
    <property type="entry name" value="BRO1_sf"/>
</dbReference>
<keyword evidence="1" id="KW-0175">Coiled coil</keyword>
<dbReference type="Pfam" id="PF13949">
    <property type="entry name" value="ALIX_LYPXL_bnd"/>
    <property type="match status" value="1"/>
</dbReference>
<protein>
    <submittedName>
        <fullName evidence="4">Putative programmed cell death protein</fullName>
    </submittedName>
</protein>
<feature type="region of interest" description="Disordered" evidence="2">
    <location>
        <begin position="794"/>
        <end position="835"/>
    </location>
</feature>
<feature type="compositionally biased region" description="Low complexity" evidence="2">
    <location>
        <begin position="805"/>
        <end position="835"/>
    </location>
</feature>
<dbReference type="CDD" id="cd09240">
    <property type="entry name" value="BRO1_Alix"/>
    <property type="match status" value="1"/>
</dbReference>
<proteinExistence type="evidence at transcript level"/>
<dbReference type="GO" id="GO:0005768">
    <property type="term" value="C:endosome"/>
    <property type="evidence" value="ECO:0007669"/>
    <property type="project" value="TreeGrafter"/>
</dbReference>
<dbReference type="Gene3D" id="1.20.140.50">
    <property type="entry name" value="alix/aip1 like domains"/>
    <property type="match status" value="1"/>
</dbReference>
<accession>A0A131XRF2</accession>
<dbReference type="Gene3D" id="1.20.120.560">
    <property type="entry name" value="alix/aip1 in complex with the ypdl late domain"/>
    <property type="match status" value="1"/>
</dbReference>
<dbReference type="Gene3D" id="1.25.40.280">
    <property type="entry name" value="alix/aip1 like domains"/>
    <property type="match status" value="1"/>
</dbReference>
<dbReference type="CDD" id="cd09235">
    <property type="entry name" value="V_Alix"/>
    <property type="match status" value="1"/>
</dbReference>
<dbReference type="FunFam" id="1.25.40.280:FF:000001">
    <property type="entry name" value="programmed cell death 6-interacting protein-like isoform X1"/>
    <property type="match status" value="1"/>
</dbReference>
<evidence type="ECO:0000256" key="2">
    <source>
        <dbReference type="SAM" id="MobiDB-lite"/>
    </source>
</evidence>
<dbReference type="SMART" id="SM01041">
    <property type="entry name" value="BRO1"/>
    <property type="match status" value="1"/>
</dbReference>
<dbReference type="Pfam" id="PF03097">
    <property type="entry name" value="BRO1"/>
    <property type="match status" value="1"/>
</dbReference>
<dbReference type="AlphaFoldDB" id="A0A131XRF2"/>
<organism evidence="4">
    <name type="scientific">Ixodes ricinus</name>
    <name type="common">Common tick</name>
    <name type="synonym">Acarus ricinus</name>
    <dbReference type="NCBI Taxonomy" id="34613"/>
    <lineage>
        <taxon>Eukaryota</taxon>
        <taxon>Metazoa</taxon>
        <taxon>Ecdysozoa</taxon>
        <taxon>Arthropoda</taxon>
        <taxon>Chelicerata</taxon>
        <taxon>Arachnida</taxon>
        <taxon>Acari</taxon>
        <taxon>Parasitiformes</taxon>
        <taxon>Ixodida</taxon>
        <taxon>Ixodoidea</taxon>
        <taxon>Ixodidae</taxon>
        <taxon>Ixodinae</taxon>
        <taxon>Ixodes</taxon>
    </lineage>
</organism>
<evidence type="ECO:0000259" key="3">
    <source>
        <dbReference type="PROSITE" id="PS51180"/>
    </source>
</evidence>
<dbReference type="InterPro" id="IPR004328">
    <property type="entry name" value="BRO1_dom"/>
</dbReference>
<feature type="coiled-coil region" evidence="1">
    <location>
        <begin position="551"/>
        <end position="578"/>
    </location>
</feature>
<reference evidence="4" key="1">
    <citation type="submission" date="2016-02" db="EMBL/GenBank/DDBJ databases">
        <title>RNAseq analyses of the midgut from blood- or serum-fed Ixodes ricinus ticks.</title>
        <authorList>
            <person name="Perner J."/>
            <person name="Provaznik J."/>
            <person name="Schrenkova J."/>
            <person name="Urbanova V."/>
            <person name="Ribeiro J.M."/>
            <person name="Kopacek P."/>
        </authorList>
    </citation>
    <scope>NUCLEOTIDE SEQUENCE</scope>
    <source>
        <tissue evidence="4">Gut</tissue>
    </source>
</reference>
<dbReference type="PROSITE" id="PS51180">
    <property type="entry name" value="BRO1"/>
    <property type="match status" value="1"/>
</dbReference>
<dbReference type="EMBL" id="GEFM01006599">
    <property type="protein sequence ID" value="JAP69197.1"/>
    <property type="molecule type" value="mRNA"/>
</dbReference>
<evidence type="ECO:0000256" key="1">
    <source>
        <dbReference type="SAM" id="Coils"/>
    </source>
</evidence>
<sequence>MAVYIAIPLKKTSEIDLIKPLSHVISAYYSTADDQCSCGDALAELNKLRMNATWRTLDKHESSLDIMYRYYDQLTSLESKCPPTDIQIPFKWKDAFDRGSFFGGSASLTLSSLSYEKTCILFNIAAMQSQIASGICTDISDDEALKTCAKYFQQAGGIFQQLKHAAPSVHHDLTPDLEADTVSALQALMIAQAQESFYHKAAADNMKDAIIAKVASQCEELYADAARQMGRESLKNLWERDWLSMVNSKQAAFGAIAELHQALVCQAKKDVGEELARLGHAMELMKAAEARAGVAFSFRDDAKKIARIYEETKKDNDFIYHARVPEVKSLAPIGKAVLAKPLPVPDKFSASGQDLFSALLPVSVSQALQKFDVRKTEIINGEIAKLRQQTQYLNGVLASLNLPAALEDTTGCSLPPSLRDKAEAVRAKGGIQAIQKLISDLPVLLERNQEILVEGERLLQEEQDSDRELRGQFKERWTRSASEKLNEPLRNNLNKYKEIIRVAKDADKTVRDKFSKHQRHIEMLSASDADLERQIPSGNPTASNSSCVQRLRHLMEQVETIKAEREAIEAELKSSTVDMKPKFLAALTQDGSVNEQALSVEMLGETLGPLQKQVADSLAREQQLVQDIQSANAEFCQEKQGHGGNNREAVLMELAAAHDMYMELTANLKEGTKFYNDLTQILLAFQNKISDFCFARKTEKEELMKHLQQSIVNKPAQQTPTPPSHYGSSQAPQRPPPPVTTSSGPTVGGGSGAPLPYPAQPQGMPQPQVAYPGYPQYPGYTPYPAVPMPTVYNPYAAMPPGYPGGAPQQYQPYPQYPPQQQQQQPYPGYPYPRQQ</sequence>
<evidence type="ECO:0000313" key="4">
    <source>
        <dbReference type="EMBL" id="JAP69197.1"/>
    </source>
</evidence>
<feature type="region of interest" description="Disordered" evidence="2">
    <location>
        <begin position="715"/>
        <end position="770"/>
    </location>
</feature>